<accession>A0A0L0CPC5</accession>
<dbReference type="Proteomes" id="UP000037069">
    <property type="component" value="Unassembled WGS sequence"/>
</dbReference>
<protein>
    <recommendedName>
        <fullName evidence="4">Secreted protein</fullName>
    </recommendedName>
</protein>
<feature type="chain" id="PRO_5005536398" description="Secreted protein" evidence="1">
    <location>
        <begin position="20"/>
        <end position="181"/>
    </location>
</feature>
<evidence type="ECO:0000313" key="2">
    <source>
        <dbReference type="EMBL" id="KNC34027.1"/>
    </source>
</evidence>
<reference evidence="2 3" key="1">
    <citation type="journal article" date="2015" name="Nat. Commun.">
        <title>Lucilia cuprina genome unlocks parasitic fly biology to underpin future interventions.</title>
        <authorList>
            <person name="Anstead C.A."/>
            <person name="Korhonen P.K."/>
            <person name="Young N.D."/>
            <person name="Hall R.S."/>
            <person name="Jex A.R."/>
            <person name="Murali S.C."/>
            <person name="Hughes D.S."/>
            <person name="Lee S.F."/>
            <person name="Perry T."/>
            <person name="Stroehlein A.J."/>
            <person name="Ansell B.R."/>
            <person name="Breugelmans B."/>
            <person name="Hofmann A."/>
            <person name="Qu J."/>
            <person name="Dugan S."/>
            <person name="Lee S.L."/>
            <person name="Chao H."/>
            <person name="Dinh H."/>
            <person name="Han Y."/>
            <person name="Doddapaneni H.V."/>
            <person name="Worley K.C."/>
            <person name="Muzny D.M."/>
            <person name="Ioannidis P."/>
            <person name="Waterhouse R.M."/>
            <person name="Zdobnov E.M."/>
            <person name="James P.J."/>
            <person name="Bagnall N.H."/>
            <person name="Kotze A.C."/>
            <person name="Gibbs R.A."/>
            <person name="Richards S."/>
            <person name="Batterham P."/>
            <person name="Gasser R.B."/>
        </authorList>
    </citation>
    <scope>NUCLEOTIDE SEQUENCE [LARGE SCALE GENOMIC DNA]</scope>
    <source>
        <strain evidence="2 3">LS</strain>
        <tissue evidence="2">Full body</tissue>
    </source>
</reference>
<sequence length="181" mass="19046">MAPSLLLLSIIALTSRFLATSLKGLLTASVCGFLGRLVVGCVVDNEGDSSSDLCRLGDSAAHFVTSALAGGFESGCLARMFLAHSRDDFSSLDKALLGLAPCRLTMRSAARRCAKAIREGVLCRWGSAGTLEEPDIKFDDFSSVGAGADEEPDIRVDDSSFAQGGTWGTFLSPEGREVADF</sequence>
<proteinExistence type="predicted"/>
<evidence type="ECO:0000256" key="1">
    <source>
        <dbReference type="SAM" id="SignalP"/>
    </source>
</evidence>
<comment type="caution">
    <text evidence="2">The sequence shown here is derived from an EMBL/GenBank/DDBJ whole genome shotgun (WGS) entry which is preliminary data.</text>
</comment>
<evidence type="ECO:0000313" key="3">
    <source>
        <dbReference type="Proteomes" id="UP000037069"/>
    </source>
</evidence>
<dbReference type="AlphaFoldDB" id="A0A0L0CPC5"/>
<keyword evidence="3" id="KW-1185">Reference proteome</keyword>
<keyword evidence="1" id="KW-0732">Signal</keyword>
<organism evidence="2 3">
    <name type="scientific">Lucilia cuprina</name>
    <name type="common">Green bottle fly</name>
    <name type="synonym">Australian sheep blowfly</name>
    <dbReference type="NCBI Taxonomy" id="7375"/>
    <lineage>
        <taxon>Eukaryota</taxon>
        <taxon>Metazoa</taxon>
        <taxon>Ecdysozoa</taxon>
        <taxon>Arthropoda</taxon>
        <taxon>Hexapoda</taxon>
        <taxon>Insecta</taxon>
        <taxon>Pterygota</taxon>
        <taxon>Neoptera</taxon>
        <taxon>Endopterygota</taxon>
        <taxon>Diptera</taxon>
        <taxon>Brachycera</taxon>
        <taxon>Muscomorpha</taxon>
        <taxon>Oestroidea</taxon>
        <taxon>Calliphoridae</taxon>
        <taxon>Luciliinae</taxon>
        <taxon>Lucilia</taxon>
    </lineage>
</organism>
<gene>
    <name evidence="2" type="ORF">FF38_02492</name>
</gene>
<name>A0A0L0CPC5_LUCCU</name>
<dbReference type="EMBL" id="JRES01000118">
    <property type="protein sequence ID" value="KNC34027.1"/>
    <property type="molecule type" value="Genomic_DNA"/>
</dbReference>
<feature type="signal peptide" evidence="1">
    <location>
        <begin position="1"/>
        <end position="19"/>
    </location>
</feature>
<evidence type="ECO:0008006" key="4">
    <source>
        <dbReference type="Google" id="ProtNLM"/>
    </source>
</evidence>